<name>A0AAV9MRI2_9SOLN</name>
<reference evidence="1 2" key="1">
    <citation type="submission" date="2023-10" db="EMBL/GenBank/DDBJ databases">
        <title>Genome-Wide Identification Analysis in wild type Solanum Pinnatisectum Reveals Some Genes Defensing Phytophthora Infestans.</title>
        <authorList>
            <person name="Sun C."/>
        </authorList>
    </citation>
    <scope>NUCLEOTIDE SEQUENCE [LARGE SCALE GENOMIC DNA]</scope>
    <source>
        <strain evidence="1">LQN</strain>
        <tissue evidence="1">Leaf</tissue>
    </source>
</reference>
<dbReference type="EMBL" id="JAWPEI010000001">
    <property type="protein sequence ID" value="KAK4739967.1"/>
    <property type="molecule type" value="Genomic_DNA"/>
</dbReference>
<dbReference type="Proteomes" id="UP001311915">
    <property type="component" value="Unassembled WGS sequence"/>
</dbReference>
<comment type="caution">
    <text evidence="1">The sequence shown here is derived from an EMBL/GenBank/DDBJ whole genome shotgun (WGS) entry which is preliminary data.</text>
</comment>
<accession>A0AAV9MRI2</accession>
<keyword evidence="2" id="KW-1185">Reference proteome</keyword>
<evidence type="ECO:0008006" key="3">
    <source>
        <dbReference type="Google" id="ProtNLM"/>
    </source>
</evidence>
<evidence type="ECO:0000313" key="2">
    <source>
        <dbReference type="Proteomes" id="UP001311915"/>
    </source>
</evidence>
<organism evidence="1 2">
    <name type="scientific">Solanum pinnatisectum</name>
    <name type="common">tansyleaf nightshade</name>
    <dbReference type="NCBI Taxonomy" id="50273"/>
    <lineage>
        <taxon>Eukaryota</taxon>
        <taxon>Viridiplantae</taxon>
        <taxon>Streptophyta</taxon>
        <taxon>Embryophyta</taxon>
        <taxon>Tracheophyta</taxon>
        <taxon>Spermatophyta</taxon>
        <taxon>Magnoliopsida</taxon>
        <taxon>eudicotyledons</taxon>
        <taxon>Gunneridae</taxon>
        <taxon>Pentapetalae</taxon>
        <taxon>asterids</taxon>
        <taxon>lamiids</taxon>
        <taxon>Solanales</taxon>
        <taxon>Solanaceae</taxon>
        <taxon>Solanoideae</taxon>
        <taxon>Solaneae</taxon>
        <taxon>Solanum</taxon>
    </lineage>
</organism>
<gene>
    <name evidence="1" type="ORF">R3W88_003664</name>
</gene>
<dbReference type="AlphaFoldDB" id="A0AAV9MRI2"/>
<sequence length="74" mass="8670">MSRSMINCQCGIATRIFMAFTPTNVGRRFYECCNPNVNLSYNFINFHIFVANLIHNLKKENDNLPREKKALETR</sequence>
<protein>
    <recommendedName>
        <fullName evidence="3">Zinc finger GRF-type domain-containing protein</fullName>
    </recommendedName>
</protein>
<evidence type="ECO:0000313" key="1">
    <source>
        <dbReference type="EMBL" id="KAK4739967.1"/>
    </source>
</evidence>
<proteinExistence type="predicted"/>